<proteinExistence type="predicted"/>
<dbReference type="InterPro" id="IPR001680">
    <property type="entry name" value="WD40_rpt"/>
</dbReference>
<dbReference type="AlphaFoldDB" id="A0A9Q0AQQ6"/>
<comment type="caution">
    <text evidence="3">The sequence shown here is derived from an EMBL/GenBank/DDBJ whole genome shotgun (WGS) entry which is preliminary data.</text>
</comment>
<dbReference type="InterPro" id="IPR046351">
    <property type="entry name" value="UTP4"/>
</dbReference>
<feature type="region of interest" description="Disordered" evidence="2">
    <location>
        <begin position="584"/>
        <end position="616"/>
    </location>
</feature>
<dbReference type="GO" id="GO:0030686">
    <property type="term" value="C:90S preribosome"/>
    <property type="evidence" value="ECO:0007669"/>
    <property type="project" value="InterPro"/>
</dbReference>
<evidence type="ECO:0000256" key="2">
    <source>
        <dbReference type="SAM" id="MobiDB-lite"/>
    </source>
</evidence>
<sequence length="908" mass="99745">MDIHRCRFVPYPPSAINAVAFSYAHVTSKKKAGLARLAIGRSNGDIEIWNPLNGQWHQETILHGGKDRSIDGLVWVNEPDQVLHDGNVLVGKSRLFSIGYTSTVTEWDLEKRRPKKQASGMHGDIWCLAVQPFEIPGKKGQPPKMAESGRRLVAGTIDGSLALYSIDDGDLRFDRVLVKSTSKKTKMVSIAFQNRHIAVVGCSDSAIRVYDMRNGNLLRKMTLGSDLAGGTKEIIVWSVRCMNDGDIVSGDSTGQVCIWDGKTYSQAQRLQSHKQDVLSLAVSADGSTIVSGGMDKRSILYRKTSGSGSRWGKVWHRRYHSHDVKTMSSFEGAGMSVVVSGGPDAQPIVLPLREAGLENHRSLSNLPQSVPLQSASRARLIVSWWDREVHIWRLQKPLNEIVNGASVDSETSKNRKLLARILVKGEANITSASVSNDGSLLLVSTTSDVKAFFLKSRGDGWKDELKVSKVDVPAATAALGATHLKISPDGRWVCLAQDGSRASLLEVSQDPEDGNRPVLHSRAVKLNRLRRNIPKHITFGGLGQYDRSITQIAFSPDTRMLAVADMAGYIDTWIYQDSNLVQNGANGHDGAESSASDTSDSENEDEDPTAARWLRNPNGSLLPKLNYAPTILSFSDHIPSSKSRAAPADDDADMDDYVLLAITARPQILTLHPTIGSITPWSRRNPVQRFPVEFRNIRDLVKGALWAGDRLWMYGNTFLAMLDMSKDIAEDLANPSSSLVPLDGQPAKPKKRKRGGDTGAGNKMQIGATGPTKVERYVEGEPVEELNMDGPDPMDTDGTSAPEDDSESEDSDEELQGELASRRRAEGKKGPDAQPNQGTGFWHTLKYRPILGIVSLEHLEESEIADDDVVTPLRNGDGRKPLEVALVERPLWDTDMPDRYFSDGEFER</sequence>
<dbReference type="InterPro" id="IPR036322">
    <property type="entry name" value="WD40_repeat_dom_sf"/>
</dbReference>
<dbReference type="InterPro" id="IPR015943">
    <property type="entry name" value="WD40/YVTN_repeat-like_dom_sf"/>
</dbReference>
<feature type="compositionally biased region" description="Acidic residues" evidence="2">
    <location>
        <begin position="781"/>
        <end position="795"/>
    </location>
</feature>
<feature type="region of interest" description="Disordered" evidence="2">
    <location>
        <begin position="735"/>
        <end position="840"/>
    </location>
</feature>
<dbReference type="Gene3D" id="2.130.10.10">
    <property type="entry name" value="YVTN repeat-like/Quinoprotein amine dehydrogenase"/>
    <property type="match status" value="2"/>
</dbReference>
<keyword evidence="4" id="KW-1185">Reference proteome</keyword>
<feature type="compositionally biased region" description="Acidic residues" evidence="2">
    <location>
        <begin position="599"/>
        <end position="608"/>
    </location>
</feature>
<dbReference type="Pfam" id="PF00400">
    <property type="entry name" value="WD40"/>
    <property type="match status" value="1"/>
</dbReference>
<feature type="repeat" description="WD" evidence="1">
    <location>
        <begin position="270"/>
        <end position="301"/>
    </location>
</feature>
<dbReference type="SMART" id="SM00320">
    <property type="entry name" value="WD40"/>
    <property type="match status" value="6"/>
</dbReference>
<protein>
    <recommendedName>
        <fullName evidence="5">Wdr1p</fullName>
    </recommendedName>
</protein>
<feature type="compositionally biased region" description="Basic and acidic residues" evidence="2">
    <location>
        <begin position="820"/>
        <end position="831"/>
    </location>
</feature>
<dbReference type="PANTHER" id="PTHR44163">
    <property type="entry name" value="U3 SMALL NUCLEOLAR RNA-ASSOCIATED PROTEIN 4 HOMOLOG"/>
    <property type="match status" value="1"/>
</dbReference>
<dbReference type="GO" id="GO:0003723">
    <property type="term" value="F:RNA binding"/>
    <property type="evidence" value="ECO:0007669"/>
    <property type="project" value="TreeGrafter"/>
</dbReference>
<name>A0A9Q0AQQ6_9PEZI</name>
<accession>A0A9Q0AQQ6</accession>
<dbReference type="SUPFAM" id="SSF50978">
    <property type="entry name" value="WD40 repeat-like"/>
    <property type="match status" value="2"/>
</dbReference>
<reference evidence="3" key="1">
    <citation type="submission" date="2021-03" db="EMBL/GenBank/DDBJ databases">
        <title>Revisited historic fungal species revealed as producer of novel bioactive compounds through whole genome sequencing and comparative genomics.</title>
        <authorList>
            <person name="Vignolle G.A."/>
            <person name="Hochenegger N."/>
            <person name="Mach R.L."/>
            <person name="Mach-Aigner A.R."/>
            <person name="Javad Rahimi M."/>
            <person name="Salim K.A."/>
            <person name="Chan C.M."/>
            <person name="Lim L.B.L."/>
            <person name="Cai F."/>
            <person name="Druzhinina I.S."/>
            <person name="U'Ren J.M."/>
            <person name="Derntl C."/>
        </authorList>
    </citation>
    <scope>NUCLEOTIDE SEQUENCE</scope>
    <source>
        <strain evidence="3">TUCIM 5799</strain>
    </source>
</reference>
<evidence type="ECO:0000313" key="3">
    <source>
        <dbReference type="EMBL" id="KAI1870960.1"/>
    </source>
</evidence>
<dbReference type="PANTHER" id="PTHR44163:SF1">
    <property type="entry name" value="U3 SMALL NUCLEOLAR RNA-ASSOCIATED PROTEIN 4 HOMOLOG"/>
    <property type="match status" value="1"/>
</dbReference>
<dbReference type="PROSITE" id="PS50082">
    <property type="entry name" value="WD_REPEATS_2"/>
    <property type="match status" value="1"/>
</dbReference>
<evidence type="ECO:0000313" key="4">
    <source>
        <dbReference type="Proteomes" id="UP000829685"/>
    </source>
</evidence>
<dbReference type="EMBL" id="JAFIMR010000013">
    <property type="protein sequence ID" value="KAI1870960.1"/>
    <property type="molecule type" value="Genomic_DNA"/>
</dbReference>
<organism evidence="3 4">
    <name type="scientific">Neoarthrinium moseri</name>
    <dbReference type="NCBI Taxonomy" id="1658444"/>
    <lineage>
        <taxon>Eukaryota</taxon>
        <taxon>Fungi</taxon>
        <taxon>Dikarya</taxon>
        <taxon>Ascomycota</taxon>
        <taxon>Pezizomycotina</taxon>
        <taxon>Sordariomycetes</taxon>
        <taxon>Xylariomycetidae</taxon>
        <taxon>Amphisphaeriales</taxon>
        <taxon>Apiosporaceae</taxon>
        <taxon>Neoarthrinium</taxon>
    </lineage>
</organism>
<gene>
    <name evidence="3" type="ORF">JX265_006000</name>
</gene>
<dbReference type="Proteomes" id="UP000829685">
    <property type="component" value="Unassembled WGS sequence"/>
</dbReference>
<dbReference type="GO" id="GO:0034455">
    <property type="term" value="C:t-UTP complex"/>
    <property type="evidence" value="ECO:0007669"/>
    <property type="project" value="TreeGrafter"/>
</dbReference>
<evidence type="ECO:0008006" key="5">
    <source>
        <dbReference type="Google" id="ProtNLM"/>
    </source>
</evidence>
<evidence type="ECO:0000256" key="1">
    <source>
        <dbReference type="PROSITE-ProRule" id="PRU00221"/>
    </source>
</evidence>
<keyword evidence="1" id="KW-0853">WD repeat</keyword>
<dbReference type="GO" id="GO:0032040">
    <property type="term" value="C:small-subunit processome"/>
    <property type="evidence" value="ECO:0007669"/>
    <property type="project" value="TreeGrafter"/>
</dbReference>
<feature type="compositionally biased region" description="Acidic residues" evidence="2">
    <location>
        <begin position="802"/>
        <end position="816"/>
    </location>
</feature>
<dbReference type="GO" id="GO:0000462">
    <property type="term" value="P:maturation of SSU-rRNA from tricistronic rRNA transcript (SSU-rRNA, 5.8S rRNA, LSU-rRNA)"/>
    <property type="evidence" value="ECO:0007669"/>
    <property type="project" value="InterPro"/>
</dbReference>